<reference evidence="23" key="1">
    <citation type="submission" date="2025-05" db="UniProtKB">
        <authorList>
            <consortium name="Ensembl"/>
        </authorList>
    </citation>
    <scope>IDENTIFICATION</scope>
</reference>
<comment type="catalytic activity">
    <reaction evidence="16">
        <text>K(+)(in) = K(+)(out)</text>
        <dbReference type="Rhea" id="RHEA:29463"/>
        <dbReference type="ChEBI" id="CHEBI:29103"/>
    </reaction>
</comment>
<keyword evidence="24" id="KW-1185">Reference proteome</keyword>
<evidence type="ECO:0000259" key="21">
    <source>
        <dbReference type="Pfam" id="PF02931"/>
    </source>
</evidence>
<dbReference type="InterPro" id="IPR036734">
    <property type="entry name" value="Neur_chan_lig-bd_sf"/>
</dbReference>
<dbReference type="Pfam" id="PF02931">
    <property type="entry name" value="Neur_chan_LBD"/>
    <property type="match status" value="1"/>
</dbReference>
<dbReference type="SUPFAM" id="SSF63712">
    <property type="entry name" value="Nicotinic receptor ligand binding domain-like"/>
    <property type="match status" value="1"/>
</dbReference>
<keyword evidence="5 20" id="KW-1133">Transmembrane helix</keyword>
<evidence type="ECO:0000256" key="10">
    <source>
        <dbReference type="ARBA" id="ARBA00023170"/>
    </source>
</evidence>
<dbReference type="FunFam" id="2.70.170.10:FF:000017">
    <property type="entry name" value="5-hydroxytryptamine receptor 3A"/>
    <property type="match status" value="1"/>
</dbReference>
<organism evidence="23 24">
    <name type="scientific">Oryzias melastigma</name>
    <name type="common">Marine medaka</name>
    <dbReference type="NCBI Taxonomy" id="30732"/>
    <lineage>
        <taxon>Eukaryota</taxon>
        <taxon>Metazoa</taxon>
        <taxon>Chordata</taxon>
        <taxon>Craniata</taxon>
        <taxon>Vertebrata</taxon>
        <taxon>Euteleostomi</taxon>
        <taxon>Actinopterygii</taxon>
        <taxon>Neopterygii</taxon>
        <taxon>Teleostei</taxon>
        <taxon>Neoteleostei</taxon>
        <taxon>Acanthomorphata</taxon>
        <taxon>Ovalentaria</taxon>
        <taxon>Atherinomorphae</taxon>
        <taxon>Beloniformes</taxon>
        <taxon>Adrianichthyidae</taxon>
        <taxon>Oryziinae</taxon>
        <taxon>Oryzias</taxon>
    </lineage>
</organism>
<dbReference type="InterPro" id="IPR006029">
    <property type="entry name" value="Neurotrans-gated_channel_TM"/>
</dbReference>
<evidence type="ECO:0000256" key="15">
    <source>
        <dbReference type="ARBA" id="ARBA00034104"/>
    </source>
</evidence>
<keyword evidence="7 20" id="KW-0406">Ion transport</keyword>
<dbReference type="Gene3D" id="1.20.58.390">
    <property type="entry name" value="Neurotransmitter-gated ion-channel transmembrane domain"/>
    <property type="match status" value="1"/>
</dbReference>
<feature type="domain" description="Neurotransmitter-gated ion-channel transmembrane" evidence="22">
    <location>
        <begin position="273"/>
        <end position="357"/>
    </location>
</feature>
<feature type="transmembrane region" description="Helical" evidence="20">
    <location>
        <begin position="268"/>
        <end position="290"/>
    </location>
</feature>
<dbReference type="Ensembl" id="ENSOMET00000009883.1">
    <property type="protein sequence ID" value="ENSOMEP00000024391.1"/>
    <property type="gene ID" value="ENSOMEG00000000107.1"/>
</dbReference>
<accession>A0A3B3BG31</accession>
<feature type="transmembrane region" description="Helical" evidence="20">
    <location>
        <begin position="327"/>
        <end position="352"/>
    </location>
</feature>
<dbReference type="Pfam" id="PF02932">
    <property type="entry name" value="Neur_chan_memb"/>
    <property type="match status" value="1"/>
</dbReference>
<dbReference type="Proteomes" id="UP000261560">
    <property type="component" value="Unplaced"/>
</dbReference>
<evidence type="ECO:0000256" key="7">
    <source>
        <dbReference type="ARBA" id="ARBA00023065"/>
    </source>
</evidence>
<dbReference type="InterPro" id="IPR018000">
    <property type="entry name" value="Neurotransmitter_ion_chnl_CS"/>
</dbReference>
<dbReference type="Gene3D" id="2.70.170.10">
    <property type="entry name" value="Neurotransmitter-gated ion-channel ligand-binding domain"/>
    <property type="match status" value="1"/>
</dbReference>
<proteinExistence type="inferred from homology"/>
<keyword evidence="1 20" id="KW-0813">Transport</keyword>
<dbReference type="InterPro" id="IPR038050">
    <property type="entry name" value="Neuro_actylchol_rec"/>
</dbReference>
<keyword evidence="11" id="KW-0325">Glycoprotein</keyword>
<dbReference type="PROSITE" id="PS00236">
    <property type="entry name" value="NEUROTR_ION_CHANNEL"/>
    <property type="match status" value="1"/>
</dbReference>
<dbReference type="PANTHER" id="PTHR18945">
    <property type="entry name" value="NEUROTRANSMITTER GATED ION CHANNEL"/>
    <property type="match status" value="1"/>
</dbReference>
<dbReference type="Ensembl" id="ENSOMET00000009897.1">
    <property type="protein sequence ID" value="ENSOMEP00000003993.1"/>
    <property type="gene ID" value="ENSOMEG00000000107.1"/>
</dbReference>
<feature type="signal peptide" evidence="20">
    <location>
        <begin position="1"/>
        <end position="17"/>
    </location>
</feature>
<keyword evidence="4 20" id="KW-0732">Signal</keyword>
<feature type="domain" description="Neurotransmitter-gated ion-channel ligand-binding" evidence="21">
    <location>
        <begin position="72"/>
        <end position="263"/>
    </location>
</feature>
<evidence type="ECO:0000256" key="4">
    <source>
        <dbReference type="ARBA" id="ARBA00022729"/>
    </source>
</evidence>
<comment type="subcellular location">
    <subcellularLocation>
        <location evidence="15">Postsynaptic cell membrane</location>
        <topology evidence="15">Multi-pass membrane protein</topology>
    </subcellularLocation>
</comment>
<feature type="transmembrane region" description="Helical" evidence="20">
    <location>
        <begin position="297"/>
        <end position="315"/>
    </location>
</feature>
<dbReference type="InterPro" id="IPR006202">
    <property type="entry name" value="Neur_chan_lig-bd"/>
</dbReference>
<evidence type="ECO:0000256" key="2">
    <source>
        <dbReference type="ARBA" id="ARBA00022475"/>
    </source>
</evidence>
<evidence type="ECO:0000256" key="8">
    <source>
        <dbReference type="ARBA" id="ARBA00023136"/>
    </source>
</evidence>
<keyword evidence="10" id="KW-0675">Receptor</keyword>
<comment type="function">
    <text evidence="19">Forms serotonin (5-hydroxytryptamine/5-HT3)-activated cation-selective channel complexes, which when activated cause fast, depolarizing responses in neurons.</text>
</comment>
<feature type="transmembrane region" description="Helical" evidence="20">
    <location>
        <begin position="459"/>
        <end position="479"/>
    </location>
</feature>
<dbReference type="GO" id="GO:0045211">
    <property type="term" value="C:postsynaptic membrane"/>
    <property type="evidence" value="ECO:0007669"/>
    <property type="project" value="UniProtKB-SubCell"/>
</dbReference>
<evidence type="ECO:0000256" key="5">
    <source>
        <dbReference type="ARBA" id="ARBA00022989"/>
    </source>
</evidence>
<evidence type="ECO:0000256" key="6">
    <source>
        <dbReference type="ARBA" id="ARBA00023018"/>
    </source>
</evidence>
<keyword evidence="9" id="KW-1015">Disulfide bond</keyword>
<keyword evidence="8 20" id="KW-0472">Membrane</keyword>
<evidence type="ECO:0000256" key="17">
    <source>
        <dbReference type="ARBA" id="ARBA00036239"/>
    </source>
</evidence>
<sequence length="482" mass="55577">MMIQALFFLFVLTGGSASNSDLHDPEGNQLTSNGTSDFHSETQVESFSFNCTWGSIFRKLDLRENNDNYTAGRPVTDHRHLTRVDIDMKIFGILDVREADQMFVSFIWVKMSWNNEYIQWDPDQFCGQKHILVPTKYLWMPDLTIEEMTERDKTAPSPNLNIRHDGWVDYRNGQVVESTCAMDVFRFPFDIQACQISFKSITYSDEELSLVYNRNKTGLTRNIRKTIQTQSEWSFHNFKVHEETVDYFGFNQTVIVYTITLKRLSDRYVANFLVPVFFLLCLDFASFLVLDTSGEKIGFKVNMLLAMTLMQVILNEILPPSTGSVPLIGRYCVGIFTLMMLSLLETILVIYLKNKDQIYISINDENQKLNENLEDKRSSLQCCCRGMNKWIHSASAEDTAKEDQYFPKEGSSGPHTEVSLVLEKVHEELGEIRKFQSLLNSRTAGYWTSMAEKINKAFIVFYIVVAVVSMSFIFTVWILGDE</sequence>
<evidence type="ECO:0000256" key="12">
    <source>
        <dbReference type="ARBA" id="ARBA00023257"/>
    </source>
</evidence>
<evidence type="ECO:0000256" key="11">
    <source>
        <dbReference type="ARBA" id="ARBA00023180"/>
    </source>
</evidence>
<dbReference type="InterPro" id="IPR006201">
    <property type="entry name" value="Neur_channel"/>
</dbReference>
<keyword evidence="3 20" id="KW-0812">Transmembrane</keyword>
<feature type="chain" id="PRO_5044515521" evidence="20">
    <location>
        <begin position="18"/>
        <end position="482"/>
    </location>
</feature>
<evidence type="ECO:0000256" key="13">
    <source>
        <dbReference type="ARBA" id="ARBA00023286"/>
    </source>
</evidence>
<keyword evidence="14 20" id="KW-0407">Ion channel</keyword>
<comment type="similarity">
    <text evidence="20">Belongs to the ligand-gated ion channel (TC 1.A.9) family.</text>
</comment>
<evidence type="ECO:0000259" key="22">
    <source>
        <dbReference type="Pfam" id="PF02932"/>
    </source>
</evidence>
<dbReference type="STRING" id="30732.ENSOMEP00000024391"/>
<evidence type="ECO:0000256" key="20">
    <source>
        <dbReference type="RuleBase" id="RU000687"/>
    </source>
</evidence>
<comment type="catalytic activity">
    <reaction evidence="18">
        <text>Ca(2+)(in) = Ca(2+)(out)</text>
        <dbReference type="Rhea" id="RHEA:29671"/>
        <dbReference type="ChEBI" id="CHEBI:29108"/>
    </reaction>
</comment>
<evidence type="ECO:0000256" key="19">
    <source>
        <dbReference type="ARBA" id="ARBA00037540"/>
    </source>
</evidence>
<dbReference type="AlphaFoldDB" id="A0A3B3BG31"/>
<evidence type="ECO:0000313" key="23">
    <source>
        <dbReference type="Ensembl" id="ENSOMEP00000003993.1"/>
    </source>
</evidence>
<evidence type="ECO:0000256" key="9">
    <source>
        <dbReference type="ARBA" id="ARBA00023157"/>
    </source>
</evidence>
<dbReference type="InterPro" id="IPR036719">
    <property type="entry name" value="Neuro-gated_channel_TM_sf"/>
</dbReference>
<keyword evidence="13" id="KW-1071">Ligand-gated ion channel</keyword>
<evidence type="ECO:0000256" key="1">
    <source>
        <dbReference type="ARBA" id="ARBA00022448"/>
    </source>
</evidence>
<keyword evidence="12" id="KW-0628">Postsynaptic cell membrane</keyword>
<keyword evidence="2" id="KW-1003">Cell membrane</keyword>
<evidence type="ECO:0000256" key="14">
    <source>
        <dbReference type="ARBA" id="ARBA00023303"/>
    </source>
</evidence>
<dbReference type="GeneTree" id="ENSGT00940000163471"/>
<evidence type="ECO:0000313" key="24">
    <source>
        <dbReference type="Proteomes" id="UP000261560"/>
    </source>
</evidence>
<dbReference type="GO" id="GO:0005230">
    <property type="term" value="F:extracellular ligand-gated monoatomic ion channel activity"/>
    <property type="evidence" value="ECO:0007669"/>
    <property type="project" value="InterPro"/>
</dbReference>
<dbReference type="PRINTS" id="PR00252">
    <property type="entry name" value="NRIONCHANNEL"/>
</dbReference>
<name>A0A3B3BG31_ORYME</name>
<dbReference type="OMA" id="ETILMIH"/>
<evidence type="ECO:0000256" key="16">
    <source>
        <dbReference type="ARBA" id="ARBA00034430"/>
    </source>
</evidence>
<comment type="catalytic activity">
    <reaction evidence="17">
        <text>Na(+)(in) = Na(+)(out)</text>
        <dbReference type="Rhea" id="RHEA:34963"/>
        <dbReference type="ChEBI" id="CHEBI:29101"/>
    </reaction>
</comment>
<keyword evidence="6" id="KW-0770">Synapse</keyword>
<evidence type="ECO:0000256" key="3">
    <source>
        <dbReference type="ARBA" id="ARBA00022692"/>
    </source>
</evidence>
<dbReference type="PaxDb" id="30732-ENSOMEP00000024391"/>
<protein>
    <submittedName>
        <fullName evidence="23">5-hydroxytryptamine receptor 3A-like</fullName>
    </submittedName>
</protein>
<dbReference type="GO" id="GO:0004888">
    <property type="term" value="F:transmembrane signaling receptor activity"/>
    <property type="evidence" value="ECO:0007669"/>
    <property type="project" value="InterPro"/>
</dbReference>
<dbReference type="SUPFAM" id="SSF90112">
    <property type="entry name" value="Neurotransmitter-gated ion-channel transmembrane pore"/>
    <property type="match status" value="1"/>
</dbReference>
<evidence type="ECO:0000256" key="18">
    <source>
        <dbReference type="ARBA" id="ARBA00036634"/>
    </source>
</evidence>